<dbReference type="RefSeq" id="WP_133726664.1">
    <property type="nucleotide sequence ID" value="NZ_SOAN01000014.1"/>
</dbReference>
<reference evidence="4 5" key="1">
    <citation type="submission" date="2019-03" db="EMBL/GenBank/DDBJ databases">
        <title>Genomic Encyclopedia of Type Strains, Phase III (KMG-III): the genomes of soil and plant-associated and newly described type strains.</title>
        <authorList>
            <person name="Whitman W."/>
        </authorList>
    </citation>
    <scope>NUCLEOTIDE SEQUENCE [LARGE SCALE GENOMIC DNA]</scope>
    <source>
        <strain evidence="4 5">DSM 27373</strain>
    </source>
</reference>
<evidence type="ECO:0000313" key="5">
    <source>
        <dbReference type="Proteomes" id="UP000294506"/>
    </source>
</evidence>
<dbReference type="Pfam" id="PF14690">
    <property type="entry name" value="Zn_ribbon_ISL3"/>
    <property type="match status" value="1"/>
</dbReference>
<feature type="domain" description="Transposase IS204/IS1001/IS1096/IS1165 zinc-finger" evidence="3">
    <location>
        <begin position="61"/>
        <end position="105"/>
    </location>
</feature>
<dbReference type="PANTHER" id="PTHR33498">
    <property type="entry name" value="TRANSPOSASE FOR INSERTION SEQUENCE ELEMENT IS1557"/>
    <property type="match status" value="1"/>
</dbReference>
<keyword evidence="5" id="KW-1185">Reference proteome</keyword>
<dbReference type="EMBL" id="SOAN01000014">
    <property type="protein sequence ID" value="TDS82634.1"/>
    <property type="molecule type" value="Genomic_DNA"/>
</dbReference>
<feature type="region of interest" description="Disordered" evidence="1">
    <location>
        <begin position="1"/>
        <end position="25"/>
    </location>
</feature>
<name>A0A4R7FVB7_9MICC</name>
<feature type="domain" description="Transposase IS204/IS1001/IS1096/IS1165 DDE" evidence="2">
    <location>
        <begin position="181"/>
        <end position="437"/>
    </location>
</feature>
<protein>
    <submittedName>
        <fullName evidence="4">Transposase</fullName>
    </submittedName>
</protein>
<feature type="compositionally biased region" description="Polar residues" evidence="1">
    <location>
        <begin position="1"/>
        <end position="14"/>
    </location>
</feature>
<accession>A0A4R7FVB7</accession>
<sequence>MSQNTCAPSTLSAHHTTEQAREHRGRDAASVVFNLTGYTVTDAADLPLGGRRVVVTAVDQQGACPSCGVLSTRVHQRVRQRVKDIPTGGTRVEVVVIKPRYLCAEPACPRQTFTQTTEQLPARARCTTRLKDTVVAAVLDSGRATGQVAAVQGIAWGTVNTAILTQTTVLPEVDQVSVRALGIDEHRFATAKWFKHPDTAVWCRVEPWMSTFVDADTGHVLGVVDGRSSKNVTAWLRARSQAWLDRLEVVAIDPSATFRAAVRRVLPAVEISVDHFHLVRLGNQMLTEVRQRTLREVLGRRGRKQDAVWAHRMLLLRAGDQLTEAGLHRLEQVLDDADFEQVAAAWAVKEHLRRILNSPTIEKAQNARIDFELAVAAAELPEADRLSVTVARWWPEIKVFIRTRVTNARTEAANTSVKQIKRTGRGFRNQRNYQSRILGRSFRRTRRRSQIHARAGLHAQV</sequence>
<dbReference type="InterPro" id="IPR029261">
    <property type="entry name" value="Transposase_Znf"/>
</dbReference>
<gene>
    <name evidence="4" type="ORF">EV640_1147</name>
</gene>
<dbReference type="Pfam" id="PF01610">
    <property type="entry name" value="DDE_Tnp_ISL3"/>
    <property type="match status" value="1"/>
</dbReference>
<dbReference type="Proteomes" id="UP000294506">
    <property type="component" value="Unassembled WGS sequence"/>
</dbReference>
<comment type="caution">
    <text evidence="4">The sequence shown here is derived from an EMBL/GenBank/DDBJ whole genome shotgun (WGS) entry which is preliminary data.</text>
</comment>
<evidence type="ECO:0000256" key="1">
    <source>
        <dbReference type="SAM" id="MobiDB-lite"/>
    </source>
</evidence>
<evidence type="ECO:0000259" key="3">
    <source>
        <dbReference type="Pfam" id="PF14690"/>
    </source>
</evidence>
<evidence type="ECO:0000313" key="4">
    <source>
        <dbReference type="EMBL" id="TDS82634.1"/>
    </source>
</evidence>
<dbReference type="NCBIfam" id="NF033550">
    <property type="entry name" value="transpos_ISL3"/>
    <property type="match status" value="1"/>
</dbReference>
<dbReference type="PANTHER" id="PTHR33498:SF1">
    <property type="entry name" value="TRANSPOSASE FOR INSERTION SEQUENCE ELEMENT IS1557"/>
    <property type="match status" value="1"/>
</dbReference>
<dbReference type="AlphaFoldDB" id="A0A4R7FVB7"/>
<proteinExistence type="predicted"/>
<organism evidence="4 5">
    <name type="scientific">Nesterenkonia aurantiaca</name>
    <dbReference type="NCBI Taxonomy" id="1436010"/>
    <lineage>
        <taxon>Bacteria</taxon>
        <taxon>Bacillati</taxon>
        <taxon>Actinomycetota</taxon>
        <taxon>Actinomycetes</taxon>
        <taxon>Micrococcales</taxon>
        <taxon>Micrococcaceae</taxon>
        <taxon>Nesterenkonia</taxon>
    </lineage>
</organism>
<feature type="compositionally biased region" description="Basic and acidic residues" evidence="1">
    <location>
        <begin position="15"/>
        <end position="25"/>
    </location>
</feature>
<dbReference type="InterPro" id="IPR002560">
    <property type="entry name" value="Transposase_DDE"/>
</dbReference>
<dbReference type="InterPro" id="IPR047951">
    <property type="entry name" value="Transpos_ISL3"/>
</dbReference>
<evidence type="ECO:0000259" key="2">
    <source>
        <dbReference type="Pfam" id="PF01610"/>
    </source>
</evidence>